<evidence type="ECO:0000313" key="4">
    <source>
        <dbReference type="Proteomes" id="UP000326759"/>
    </source>
</evidence>
<dbReference type="Pfam" id="PF01966">
    <property type="entry name" value="HD"/>
    <property type="match status" value="1"/>
</dbReference>
<dbReference type="InterPro" id="IPR006674">
    <property type="entry name" value="HD_domain"/>
</dbReference>
<dbReference type="SUPFAM" id="SSF109604">
    <property type="entry name" value="HD-domain/PDEase-like"/>
    <property type="match status" value="1"/>
</dbReference>
<dbReference type="Gene3D" id="3.30.70.2760">
    <property type="match status" value="1"/>
</dbReference>
<comment type="similarity">
    <text evidence="1">Belongs to the SAMHD1 family.</text>
</comment>
<dbReference type="SMART" id="SM00471">
    <property type="entry name" value="HDc"/>
    <property type="match status" value="1"/>
</dbReference>
<evidence type="ECO:0000313" key="3">
    <source>
        <dbReference type="EMBL" id="KAB7498027.1"/>
    </source>
</evidence>
<feature type="domain" description="HD/PDEase" evidence="2">
    <location>
        <begin position="36"/>
        <end position="195"/>
    </location>
</feature>
<dbReference type="GO" id="GO:0005634">
    <property type="term" value="C:nucleus"/>
    <property type="evidence" value="ECO:0007669"/>
    <property type="project" value="TreeGrafter"/>
</dbReference>
<keyword evidence="3" id="KW-0378">Hydrolase</keyword>
<dbReference type="GO" id="GO:0006203">
    <property type="term" value="P:dGTP catabolic process"/>
    <property type="evidence" value="ECO:0007669"/>
    <property type="project" value="TreeGrafter"/>
</dbReference>
<dbReference type="PANTHER" id="PTHR11373">
    <property type="entry name" value="DEOXYNUCLEOSIDE TRIPHOSPHATE TRIPHOSPHOHYDROLASE"/>
    <property type="match status" value="1"/>
</dbReference>
<dbReference type="PANTHER" id="PTHR11373:SF4">
    <property type="entry name" value="DEOXYNUCLEOSIDE TRIPHOSPHATE TRIPHOSPHOHYDROLASE SAMHD1"/>
    <property type="match status" value="1"/>
</dbReference>
<proteinExistence type="inferred from homology"/>
<dbReference type="OrthoDB" id="9991235at2759"/>
<protein>
    <submittedName>
        <fullName evidence="3">Deoxynucleoside triphosphate triphosphohydrolase SAMHD1</fullName>
    </submittedName>
</protein>
<evidence type="ECO:0000256" key="1">
    <source>
        <dbReference type="ARBA" id="ARBA00005776"/>
    </source>
</evidence>
<keyword evidence="4" id="KW-1185">Reference proteome</keyword>
<dbReference type="AlphaFoldDB" id="A0A5N5SVJ8"/>
<dbReference type="CDD" id="cd00077">
    <property type="entry name" value="HDc"/>
    <property type="match status" value="1"/>
</dbReference>
<dbReference type="InterPro" id="IPR003607">
    <property type="entry name" value="HD/PDEase_dom"/>
</dbReference>
<reference evidence="3 4" key="1">
    <citation type="journal article" date="2019" name="PLoS Biol.">
        <title>Sex chromosomes control vertical transmission of feminizing Wolbachia symbionts in an isopod.</title>
        <authorList>
            <person name="Becking T."/>
            <person name="Chebbi M.A."/>
            <person name="Giraud I."/>
            <person name="Moumen B."/>
            <person name="Laverre T."/>
            <person name="Caubet Y."/>
            <person name="Peccoud J."/>
            <person name="Gilbert C."/>
            <person name="Cordaux R."/>
        </authorList>
    </citation>
    <scope>NUCLEOTIDE SEQUENCE [LARGE SCALE GENOMIC DNA]</scope>
    <source>
        <strain evidence="3">ANa2</strain>
        <tissue evidence="3">Whole body excluding digestive tract and cuticle</tissue>
    </source>
</reference>
<dbReference type="GO" id="GO:0008832">
    <property type="term" value="F:dGTPase activity"/>
    <property type="evidence" value="ECO:0007669"/>
    <property type="project" value="TreeGrafter"/>
</dbReference>
<name>A0A5N5SVJ8_9CRUS</name>
<gene>
    <name evidence="3" type="primary">SAMHD1</name>
    <name evidence="3" type="ORF">Anas_04220</name>
</gene>
<comment type="caution">
    <text evidence="3">The sequence shown here is derived from an EMBL/GenBank/DDBJ whole genome shotgun (WGS) entry which is preliminary data.</text>
</comment>
<dbReference type="Proteomes" id="UP000326759">
    <property type="component" value="Unassembled WGS sequence"/>
</dbReference>
<dbReference type="Gene3D" id="1.10.3210.10">
    <property type="entry name" value="Hypothetical protein af1432"/>
    <property type="match status" value="1"/>
</dbReference>
<sequence length="472" mass="55268">MFTGHKYGRNFFHFEFGLVFKFIKQLGLVDYVYPCSRHKRFEHSIGVCYLAGQFVCTLKDHQPKLAITDKDILCVEIAGLCHDLGHGPFSHLWESFMKKLRPDVGWKHEKSSLEMFKYIMNQLKKEVEFYGLDKNDIIFIQELIVPAKDPSSSSWPYKGRPKEKGFLYQIVANDQNGVDVDKWDYFLRDSHSLGLKVTFDYRRLMKFSRVINSSSEKGDENLIICFRDKEEANLYDMFHTRMLLHMKAYQHRVTKTFDTMLIDALILANDHITYKSSDGKDLVLCDVVEDLTAMTHLHDNIFHKIYENLSTDENMVKAKEIIHNILTRRYYPYIGHINEPKDNGEKVKDILQKLVENLPPDSDLCVDDFELQFINFNYGNRDKNPILNVGFFSKDNPDQCLFKNENEETTFTVIPKQFEQNILRVVCRKYDETLISDARKAFSKTCDDFHIKTLHGSPWSNTSRTSLLNVDH</sequence>
<organism evidence="3 4">
    <name type="scientific">Armadillidium nasatum</name>
    <dbReference type="NCBI Taxonomy" id="96803"/>
    <lineage>
        <taxon>Eukaryota</taxon>
        <taxon>Metazoa</taxon>
        <taxon>Ecdysozoa</taxon>
        <taxon>Arthropoda</taxon>
        <taxon>Crustacea</taxon>
        <taxon>Multicrustacea</taxon>
        <taxon>Malacostraca</taxon>
        <taxon>Eumalacostraca</taxon>
        <taxon>Peracarida</taxon>
        <taxon>Isopoda</taxon>
        <taxon>Oniscidea</taxon>
        <taxon>Crinocheta</taxon>
        <taxon>Armadillidiidae</taxon>
        <taxon>Armadillidium</taxon>
    </lineage>
</organism>
<accession>A0A5N5SVJ8</accession>
<evidence type="ECO:0000259" key="2">
    <source>
        <dbReference type="SMART" id="SM00471"/>
    </source>
</evidence>
<dbReference type="EMBL" id="SEYY01019671">
    <property type="protein sequence ID" value="KAB7498027.1"/>
    <property type="molecule type" value="Genomic_DNA"/>
</dbReference>
<dbReference type="InterPro" id="IPR050135">
    <property type="entry name" value="dGTPase-like"/>
</dbReference>